<reference evidence="2" key="1">
    <citation type="submission" date="2020-07" db="EMBL/GenBank/DDBJ databases">
        <title>Draft Genome Sequence of a Deep-Sea Yeast, Naganishia (Cryptococcus) liquefaciens strain N6.</title>
        <authorList>
            <person name="Han Y.W."/>
            <person name="Kajitani R."/>
            <person name="Morimoto H."/>
            <person name="Parhat M."/>
            <person name="Tsubouchi H."/>
            <person name="Bakenova O."/>
            <person name="Ogata M."/>
            <person name="Argunhan B."/>
            <person name="Aoki R."/>
            <person name="Kajiwara S."/>
            <person name="Itoh T."/>
            <person name="Iwasaki H."/>
        </authorList>
    </citation>
    <scope>NUCLEOTIDE SEQUENCE</scope>
    <source>
        <strain evidence="2">N6</strain>
    </source>
</reference>
<dbReference type="AlphaFoldDB" id="A0A8H3TMF5"/>
<keyword evidence="3" id="KW-1185">Reference proteome</keyword>
<sequence>MIPQFELRSLALLLATGGAFADLKCEGTREVDATYHFGGKFDVGFVEAVRPAEGCSLVLQTKGETWAEMSKEIKAFPYCVDSQPGKNQELKTYKTFQVFEKPEEQIWGDKWFLLELPKGVDKNAEKLTIGKDFKLYEIVDNKKDDYKDWKPQELPALSNPYKFAVNGPEHAFVYRATIEDCRERFGVSPARADAKQ</sequence>
<evidence type="ECO:0000256" key="1">
    <source>
        <dbReference type="SAM" id="SignalP"/>
    </source>
</evidence>
<feature type="chain" id="PRO_5034009749" evidence="1">
    <location>
        <begin position="22"/>
        <end position="196"/>
    </location>
</feature>
<comment type="caution">
    <text evidence="2">The sequence shown here is derived from an EMBL/GenBank/DDBJ whole genome shotgun (WGS) entry which is preliminary data.</text>
</comment>
<gene>
    <name evidence="2" type="ORF">NliqN6_0193</name>
</gene>
<accession>A0A8H3TMF5</accession>
<proteinExistence type="predicted"/>
<feature type="signal peptide" evidence="1">
    <location>
        <begin position="1"/>
        <end position="21"/>
    </location>
</feature>
<dbReference type="EMBL" id="BLZA01000005">
    <property type="protein sequence ID" value="GHJ83791.1"/>
    <property type="molecule type" value="Genomic_DNA"/>
</dbReference>
<keyword evidence="1" id="KW-0732">Signal</keyword>
<protein>
    <submittedName>
        <fullName evidence="2">Uncharacterized protein</fullName>
    </submittedName>
</protein>
<evidence type="ECO:0000313" key="3">
    <source>
        <dbReference type="Proteomes" id="UP000620104"/>
    </source>
</evidence>
<evidence type="ECO:0000313" key="2">
    <source>
        <dbReference type="EMBL" id="GHJ83791.1"/>
    </source>
</evidence>
<organism evidence="2 3">
    <name type="scientific">Naganishia liquefaciens</name>
    <dbReference type="NCBI Taxonomy" id="104408"/>
    <lineage>
        <taxon>Eukaryota</taxon>
        <taxon>Fungi</taxon>
        <taxon>Dikarya</taxon>
        <taxon>Basidiomycota</taxon>
        <taxon>Agaricomycotina</taxon>
        <taxon>Tremellomycetes</taxon>
        <taxon>Filobasidiales</taxon>
        <taxon>Filobasidiaceae</taxon>
        <taxon>Naganishia</taxon>
    </lineage>
</organism>
<name>A0A8H3TMF5_9TREE</name>
<dbReference type="Proteomes" id="UP000620104">
    <property type="component" value="Unassembled WGS sequence"/>
</dbReference>